<dbReference type="Gene3D" id="6.10.250.1680">
    <property type="match status" value="1"/>
</dbReference>
<dbReference type="PANTHER" id="PTHR41913">
    <property type="entry name" value="DUF1684 DOMAIN-CONTAINING PROTEIN"/>
    <property type="match status" value="1"/>
</dbReference>
<proteinExistence type="predicted"/>
<dbReference type="AlphaFoldDB" id="T1CSP4"/>
<accession>T1CSP4</accession>
<dbReference type="EMBL" id="AUZY01002359">
    <property type="protein sequence ID" value="EQD72360.1"/>
    <property type="molecule type" value="Genomic_DNA"/>
</dbReference>
<dbReference type="InterPro" id="IPR012467">
    <property type="entry name" value="DUF1684"/>
</dbReference>
<evidence type="ECO:0000256" key="1">
    <source>
        <dbReference type="SAM" id="MobiDB-lite"/>
    </source>
</evidence>
<feature type="compositionally biased region" description="Basic residues" evidence="1">
    <location>
        <begin position="216"/>
        <end position="233"/>
    </location>
</feature>
<feature type="compositionally biased region" description="Low complexity" evidence="1">
    <location>
        <begin position="192"/>
        <end position="203"/>
    </location>
</feature>
<name>T1CSP4_9ZZZZ</name>
<reference evidence="2" key="1">
    <citation type="submission" date="2013-08" db="EMBL/GenBank/DDBJ databases">
        <authorList>
            <person name="Mendez C."/>
            <person name="Richter M."/>
            <person name="Ferrer M."/>
            <person name="Sanchez J."/>
        </authorList>
    </citation>
    <scope>NUCLEOTIDE SEQUENCE</scope>
</reference>
<gene>
    <name evidence="2" type="ORF">B1B_03803</name>
</gene>
<evidence type="ECO:0000313" key="2">
    <source>
        <dbReference type="EMBL" id="EQD72360.1"/>
    </source>
</evidence>
<reference evidence="2" key="2">
    <citation type="journal article" date="2014" name="ISME J.">
        <title>Microbial stratification in low pH oxic and suboxic macroscopic growths along an acid mine drainage.</title>
        <authorList>
            <person name="Mendez-Garcia C."/>
            <person name="Mesa V."/>
            <person name="Sprenger R.R."/>
            <person name="Richter M."/>
            <person name="Diez M.S."/>
            <person name="Solano J."/>
            <person name="Bargiela R."/>
            <person name="Golyshina O.V."/>
            <person name="Manteca A."/>
            <person name="Ramos J.L."/>
            <person name="Gallego J.R."/>
            <person name="Llorente I."/>
            <person name="Martins Dos Santos V.A."/>
            <person name="Jensen O.N."/>
            <person name="Pelaez A.I."/>
            <person name="Sanchez J."/>
            <person name="Ferrer M."/>
        </authorList>
    </citation>
    <scope>NUCLEOTIDE SEQUENCE</scope>
</reference>
<dbReference type="PANTHER" id="PTHR41913:SF1">
    <property type="entry name" value="DUF1684 DOMAIN-CONTAINING PROTEIN"/>
    <property type="match status" value="1"/>
</dbReference>
<comment type="caution">
    <text evidence="2">The sequence shown here is derived from an EMBL/GenBank/DDBJ whole genome shotgun (WGS) entry which is preliminary data.</text>
</comment>
<protein>
    <submittedName>
        <fullName evidence="2">Protein containing DUF1684</fullName>
    </submittedName>
</protein>
<dbReference type="Pfam" id="PF07920">
    <property type="entry name" value="DUF1684"/>
    <property type="match status" value="1"/>
</dbReference>
<organism evidence="2">
    <name type="scientific">mine drainage metagenome</name>
    <dbReference type="NCBI Taxonomy" id="410659"/>
    <lineage>
        <taxon>unclassified sequences</taxon>
        <taxon>metagenomes</taxon>
        <taxon>ecological metagenomes</taxon>
    </lineage>
</organism>
<feature type="region of interest" description="Disordered" evidence="1">
    <location>
        <begin position="179"/>
        <end position="233"/>
    </location>
</feature>
<sequence>MPGIESEWRKAIEEERALKDEFMARHTESPFVAERVPFHPLNYFPVDAKYRLPGRLERRATPEEAFLRTNRDGSAVMRYLGDLVFSLEGHRHRLRVYHAGEGVGTSVFVPFRDLTSGKESYGPGRYLVFTLTEDDRYDVDFNAAFNPYCAYTDAYECGFPPAENDLPIAIRAGEKAWLKDSNPSSPSGAILAMTRRQLATRARAPPPPRTAPKSSPKTRVRRATAPAKRRARG</sequence>